<gene>
    <name evidence="1" type="ORF">BAY32_10640</name>
</gene>
<dbReference type="SUPFAM" id="SSF53474">
    <property type="entry name" value="alpha/beta-Hydrolases"/>
    <property type="match status" value="1"/>
</dbReference>
<evidence type="ECO:0000313" key="1">
    <source>
        <dbReference type="EMBL" id="OPB73500.1"/>
    </source>
</evidence>
<proteinExistence type="predicted"/>
<evidence type="ECO:0008006" key="3">
    <source>
        <dbReference type="Google" id="ProtNLM"/>
    </source>
</evidence>
<name>A0AAJ3NB28_9FLAO</name>
<dbReference type="Proteomes" id="UP000190816">
    <property type="component" value="Unassembled WGS sequence"/>
</dbReference>
<evidence type="ECO:0000313" key="2">
    <source>
        <dbReference type="Proteomes" id="UP000190816"/>
    </source>
</evidence>
<organism evidence="1 2">
    <name type="scientific">Elizabethkingia ursingii</name>
    <dbReference type="NCBI Taxonomy" id="1756150"/>
    <lineage>
        <taxon>Bacteria</taxon>
        <taxon>Pseudomonadati</taxon>
        <taxon>Bacteroidota</taxon>
        <taxon>Flavobacteriia</taxon>
        <taxon>Flavobacteriales</taxon>
        <taxon>Weeksellaceae</taxon>
        <taxon>Elizabethkingia</taxon>
    </lineage>
</organism>
<dbReference type="EMBL" id="MAIC01000016">
    <property type="protein sequence ID" value="OPB73500.1"/>
    <property type="molecule type" value="Genomic_DNA"/>
</dbReference>
<dbReference type="RefSeq" id="WP_078402691.1">
    <property type="nucleotide sequence ID" value="NZ_CP016377.1"/>
</dbReference>
<dbReference type="InterPro" id="IPR058180">
    <property type="entry name" value="BPSS1187-like"/>
</dbReference>
<dbReference type="NCBIfam" id="NF047580">
    <property type="entry name" value="BPSS1187_fam"/>
    <property type="match status" value="1"/>
</dbReference>
<reference evidence="1 2" key="1">
    <citation type="submission" date="2016-06" db="EMBL/GenBank/DDBJ databases">
        <authorList>
            <person name="Nicholson A.C."/>
        </authorList>
    </citation>
    <scope>NUCLEOTIDE SEQUENCE [LARGE SCALE GENOMIC DNA]</scope>
    <source>
        <strain evidence="1 2">G4123</strain>
    </source>
</reference>
<accession>A0AAJ3NB28</accession>
<dbReference type="InterPro" id="IPR029058">
    <property type="entry name" value="AB_hydrolase_fold"/>
</dbReference>
<comment type="caution">
    <text evidence="1">The sequence shown here is derived from an EMBL/GenBank/DDBJ whole genome shotgun (WGS) entry which is preliminary data.</text>
</comment>
<protein>
    <recommendedName>
        <fullName evidence="3">Alpha/beta hydrolase</fullName>
    </recommendedName>
</protein>
<dbReference type="AlphaFoldDB" id="A0AAJ3NB28"/>
<sequence>MKKNNLNFLVTVLLFLLLVSGVNAQEYTILRIKPSITDTSITNWDIPHVIKYDPTIQNNKLLLFLQGTRGTTMRLPDAFLNTALEKGYKVIAISYITDPGISGICIGDNLRKNNNCAYDFRRYRIYGDNAFPLIKDQPQDAIVNRVSKLLIYLIKNDPHGNWEQYIDMQTGKIKWDKIVISGQSQGGGMAQFIGQHENVAKVISFSGGWDYRDAETKTIADWYTQHCVTPDSNWFAVYHVKEAAAEVLKKICNTLPIPKNQIFAVDGPLRNISVTRGKNPYHGEGLTNIIYKPIWQTMLGSGIINKKTYYH</sequence>
<dbReference type="KEGG" id="ego:BBD34_05580"/>
<dbReference type="Gene3D" id="3.40.50.1820">
    <property type="entry name" value="alpha/beta hydrolase"/>
    <property type="match status" value="1"/>
</dbReference>